<evidence type="ECO:0000256" key="5">
    <source>
        <dbReference type="ARBA" id="ARBA00011995"/>
    </source>
</evidence>
<dbReference type="Gene3D" id="1.10.800.10">
    <property type="entry name" value="Aromatic amino acid hydroxylase"/>
    <property type="match status" value="1"/>
</dbReference>
<dbReference type="InterPro" id="IPR036329">
    <property type="entry name" value="Aro-AA_hydroxylase_C_sf"/>
</dbReference>
<comment type="caution">
    <text evidence="14">The sequence shown here is derived from an EMBL/GenBank/DDBJ whole genome shotgun (WGS) entry which is preliminary data.</text>
</comment>
<protein>
    <recommendedName>
        <fullName evidence="6">Phenylalanine-4-hydroxylase</fullName>
        <ecNumber evidence="5">1.14.16.1</ecNumber>
    </recommendedName>
    <alternativeName>
        <fullName evidence="12">Phe-4-monooxygenase</fullName>
    </alternativeName>
</protein>
<dbReference type="PROSITE" id="PS51410">
    <property type="entry name" value="BH4_AAA_HYDROXYL_2"/>
    <property type="match status" value="1"/>
</dbReference>
<evidence type="ECO:0000256" key="8">
    <source>
        <dbReference type="ARBA" id="ARBA00023002"/>
    </source>
</evidence>
<dbReference type="InterPro" id="IPR001273">
    <property type="entry name" value="ArAA_hydroxylase"/>
</dbReference>
<dbReference type="InterPro" id="IPR019774">
    <property type="entry name" value="Aromatic-AA_hydroxylase_C"/>
</dbReference>
<keyword evidence="8 14" id="KW-0560">Oxidoreductase</keyword>
<dbReference type="CDD" id="cd03348">
    <property type="entry name" value="pro_PheOH"/>
    <property type="match status" value="1"/>
</dbReference>
<comment type="cofactor">
    <cofactor evidence="2">
        <name>Fe(2+)</name>
        <dbReference type="ChEBI" id="CHEBI:29033"/>
    </cofactor>
</comment>
<comment type="catalytic activity">
    <reaction evidence="1">
        <text>(6R)-L-erythro-5,6,7,8-tetrahydrobiopterin + L-phenylalanine + O2 = (4aS,6R)-4a-hydroxy-L-erythro-5,6,7,8-tetrahydrobiopterin + L-tyrosine</text>
        <dbReference type="Rhea" id="RHEA:20273"/>
        <dbReference type="ChEBI" id="CHEBI:15379"/>
        <dbReference type="ChEBI" id="CHEBI:15642"/>
        <dbReference type="ChEBI" id="CHEBI:58095"/>
        <dbReference type="ChEBI" id="CHEBI:58315"/>
        <dbReference type="ChEBI" id="CHEBI:59560"/>
        <dbReference type="EC" id="1.14.16.1"/>
    </reaction>
</comment>
<dbReference type="GO" id="GO:0004505">
    <property type="term" value="F:phenylalanine 4-monooxygenase activity"/>
    <property type="evidence" value="ECO:0007669"/>
    <property type="project" value="UniProtKB-EC"/>
</dbReference>
<evidence type="ECO:0000256" key="6">
    <source>
        <dbReference type="ARBA" id="ARBA00020276"/>
    </source>
</evidence>
<feature type="domain" description="Biopterin-dependent aromatic amino acid hydroxylase family profile" evidence="13">
    <location>
        <begin position="59"/>
        <end position="311"/>
    </location>
</feature>
<dbReference type="NCBIfam" id="NF008877">
    <property type="entry name" value="PRK11913.1-2"/>
    <property type="match status" value="1"/>
</dbReference>
<evidence type="ECO:0000313" key="15">
    <source>
        <dbReference type="Proteomes" id="UP001589798"/>
    </source>
</evidence>
<evidence type="ECO:0000256" key="12">
    <source>
        <dbReference type="ARBA" id="ARBA00029922"/>
    </source>
</evidence>
<dbReference type="Proteomes" id="UP001589798">
    <property type="component" value="Unassembled WGS sequence"/>
</dbReference>
<dbReference type="EC" id="1.14.16.1" evidence="5"/>
<evidence type="ECO:0000256" key="2">
    <source>
        <dbReference type="ARBA" id="ARBA00001954"/>
    </source>
</evidence>
<gene>
    <name evidence="14" type="primary">phhA</name>
    <name evidence="14" type="ORF">ACFFJC_00070</name>
</gene>
<keyword evidence="7" id="KW-0479">Metal-binding</keyword>
<organism evidence="14 15">
    <name type="scientific">Novosphingobium soli</name>
    <dbReference type="NCBI Taxonomy" id="574956"/>
    <lineage>
        <taxon>Bacteria</taxon>
        <taxon>Pseudomonadati</taxon>
        <taxon>Pseudomonadota</taxon>
        <taxon>Alphaproteobacteria</taxon>
        <taxon>Sphingomonadales</taxon>
        <taxon>Sphingomonadaceae</taxon>
        <taxon>Novosphingobium</taxon>
    </lineage>
</organism>
<dbReference type="RefSeq" id="WP_379485532.1">
    <property type="nucleotide sequence ID" value="NZ_JBHLWK010000001.1"/>
</dbReference>
<keyword evidence="15" id="KW-1185">Reference proteome</keyword>
<dbReference type="PANTHER" id="PTHR11473:SF24">
    <property type="entry name" value="PHENYLALANINE-4-HYDROXYLASE"/>
    <property type="match status" value="1"/>
</dbReference>
<evidence type="ECO:0000259" key="13">
    <source>
        <dbReference type="PROSITE" id="PS51410"/>
    </source>
</evidence>
<evidence type="ECO:0000256" key="4">
    <source>
        <dbReference type="ARBA" id="ARBA00009712"/>
    </source>
</evidence>
<proteinExistence type="inferred from homology"/>
<evidence type="ECO:0000256" key="9">
    <source>
        <dbReference type="ARBA" id="ARBA00023004"/>
    </source>
</evidence>
<dbReference type="InterPro" id="IPR005960">
    <property type="entry name" value="Phe-4-hydroxylase_mono"/>
</dbReference>
<dbReference type="SUPFAM" id="SSF56534">
    <property type="entry name" value="Aromatic aminoacid monoxygenases, catalytic and oligomerization domains"/>
    <property type="match status" value="1"/>
</dbReference>
<dbReference type="EMBL" id="JBHLWK010000001">
    <property type="protein sequence ID" value="MFC0202660.1"/>
    <property type="molecule type" value="Genomic_DNA"/>
</dbReference>
<reference evidence="14 15" key="1">
    <citation type="submission" date="2024-09" db="EMBL/GenBank/DDBJ databases">
        <authorList>
            <person name="Sun Q."/>
            <person name="Mori K."/>
        </authorList>
    </citation>
    <scope>NUCLEOTIDE SEQUENCE [LARGE SCALE GENOMIC DNA]</scope>
    <source>
        <strain evidence="14 15">CCM 7706</strain>
    </source>
</reference>
<comment type="similarity">
    <text evidence="4">Belongs to the biopterin-dependent aromatic amino acid hydroxylase family.</text>
</comment>
<evidence type="ECO:0000256" key="3">
    <source>
        <dbReference type="ARBA" id="ARBA00005088"/>
    </source>
</evidence>
<dbReference type="PANTHER" id="PTHR11473">
    <property type="entry name" value="AROMATIC AMINO ACID HYDROXYLASE"/>
    <property type="match status" value="1"/>
</dbReference>
<dbReference type="InterPro" id="IPR018301">
    <property type="entry name" value="ArAA_hydroxylase_Fe/CU_BS"/>
</dbReference>
<name>A0ABV6CPL3_9SPHN</name>
<dbReference type="PROSITE" id="PS00367">
    <property type="entry name" value="BH4_AAA_HYDROXYL_1"/>
    <property type="match status" value="1"/>
</dbReference>
<evidence type="ECO:0000256" key="7">
    <source>
        <dbReference type="ARBA" id="ARBA00022723"/>
    </source>
</evidence>
<evidence type="ECO:0000256" key="11">
    <source>
        <dbReference type="ARBA" id="ARBA00023232"/>
    </source>
</evidence>
<accession>A0ABV6CPL3</accession>
<dbReference type="InterPro" id="IPR036951">
    <property type="entry name" value="ArAA_hydroxylase_sf"/>
</dbReference>
<keyword evidence="9" id="KW-0408">Iron</keyword>
<evidence type="ECO:0000256" key="10">
    <source>
        <dbReference type="ARBA" id="ARBA00023033"/>
    </source>
</evidence>
<keyword evidence="11" id="KW-0585">Phenylalanine catabolism</keyword>
<comment type="pathway">
    <text evidence="3">Amino-acid degradation; L-phenylalanine degradation; acetoacetate and fumarate from L-phenylalanine: step 1/6.</text>
</comment>
<dbReference type="PRINTS" id="PR00372">
    <property type="entry name" value="FYWHYDRXLASE"/>
</dbReference>
<evidence type="ECO:0000313" key="14">
    <source>
        <dbReference type="EMBL" id="MFC0202660.1"/>
    </source>
</evidence>
<dbReference type="Pfam" id="PF00351">
    <property type="entry name" value="Biopterin_H"/>
    <property type="match status" value="1"/>
</dbReference>
<keyword evidence="10" id="KW-0503">Monooxygenase</keyword>
<dbReference type="NCBIfam" id="TIGR01267">
    <property type="entry name" value="Phe4hydrox_mono"/>
    <property type="match status" value="1"/>
</dbReference>
<sequence>MDYTKRTAADNHKRTEMTFTPWYDARMKTPCTPTSSSGLRGEYEGAAEDYTVGQRWQAYTPEMHDRWRRLFARQSELVRTHACGSFREGLTRLDCGDAIPRFEDANAVLEPATGWRLVAVPGFIPDAVFFDHLAHRRFPVTRWLREEHELDYLVEPDLFHDFFGHVPMLLDPAVADFLELYGKAGARAIAMGALDMLARIYWYTIEFGLVREDGALKVFGAGIISSSGETRFAIEDPQVLRLPFDPVRIMRTGYMIDSFQKTYFVLDGLPQLIEALVGLDFGPVYETWRDHPPLPAGQLLPGETPLTGARA</sequence>
<evidence type="ECO:0000256" key="1">
    <source>
        <dbReference type="ARBA" id="ARBA00001060"/>
    </source>
</evidence>